<dbReference type="EMBL" id="BAAAGF010000005">
    <property type="protein sequence ID" value="GAA0749812.1"/>
    <property type="molecule type" value="Genomic_DNA"/>
</dbReference>
<reference evidence="2" key="1">
    <citation type="journal article" date="2019" name="Int. J. Syst. Evol. Microbiol.">
        <title>The Global Catalogue of Microorganisms (GCM) 10K type strain sequencing project: providing services to taxonomists for standard genome sequencing and annotation.</title>
        <authorList>
            <consortium name="The Broad Institute Genomics Platform"/>
            <consortium name="The Broad Institute Genome Sequencing Center for Infectious Disease"/>
            <person name="Wu L."/>
            <person name="Ma J."/>
        </authorList>
    </citation>
    <scope>NUCLEOTIDE SEQUENCE [LARGE SCALE GENOMIC DNA]</scope>
    <source>
        <strain evidence="2">JCM 15976</strain>
    </source>
</reference>
<sequence>MDKVYDYNNNLLAEYFYNENNQLIMRKDTDPVNNKSSDYEFEYENNRVSRIIYTDYSFPQFSHSTKIYYNMKGKMIKAETFKNGNLVGSKNYVYYPDGKMKGLIDDNDLEYVTLFYNSTENVEQVKLLGSGNSLPEDGGQTEDRYFDYEYDNALKPYFGINDMLPFEPLPYFGNEATFAKNISQSNMTKNVESGTKWVYQYNEFNLPETIEVVWYNVETYEPMLWRIRYRAIE</sequence>
<keyword evidence="2" id="KW-1185">Reference proteome</keyword>
<evidence type="ECO:0000313" key="2">
    <source>
        <dbReference type="Proteomes" id="UP001500736"/>
    </source>
</evidence>
<name>A0ABP3V6P6_9FLAO</name>
<dbReference type="Proteomes" id="UP001500736">
    <property type="component" value="Unassembled WGS sequence"/>
</dbReference>
<protein>
    <recommendedName>
        <fullName evidence="3">YD repeat-containing protein</fullName>
    </recommendedName>
</protein>
<accession>A0ABP3V6P6</accession>
<proteinExistence type="predicted"/>
<comment type="caution">
    <text evidence="1">The sequence shown here is derived from an EMBL/GenBank/DDBJ whole genome shotgun (WGS) entry which is preliminary data.</text>
</comment>
<evidence type="ECO:0000313" key="1">
    <source>
        <dbReference type="EMBL" id="GAA0749812.1"/>
    </source>
</evidence>
<organism evidence="1 2">
    <name type="scientific">Gaetbulibacter jejuensis</name>
    <dbReference type="NCBI Taxonomy" id="584607"/>
    <lineage>
        <taxon>Bacteria</taxon>
        <taxon>Pseudomonadati</taxon>
        <taxon>Bacteroidota</taxon>
        <taxon>Flavobacteriia</taxon>
        <taxon>Flavobacteriales</taxon>
        <taxon>Flavobacteriaceae</taxon>
        <taxon>Gaetbulibacter</taxon>
    </lineage>
</organism>
<evidence type="ECO:0008006" key="3">
    <source>
        <dbReference type="Google" id="ProtNLM"/>
    </source>
</evidence>
<gene>
    <name evidence="1" type="ORF">GCM10009431_29850</name>
</gene>